<dbReference type="PROSITE" id="PS50023">
    <property type="entry name" value="LIM_DOMAIN_2"/>
    <property type="match status" value="2"/>
</dbReference>
<dbReference type="InterPro" id="IPR001781">
    <property type="entry name" value="Znf_LIM"/>
</dbReference>
<dbReference type="FunFam" id="2.10.110.10:FF:000057">
    <property type="entry name" value="Zyxin"/>
    <property type="match status" value="1"/>
</dbReference>
<dbReference type="OrthoDB" id="25414at2759"/>
<dbReference type="CDD" id="cd09350">
    <property type="entry name" value="LIM1_TRIP6"/>
    <property type="match status" value="1"/>
</dbReference>
<dbReference type="PANTHER" id="PTHR24207:SF2">
    <property type="entry name" value="ZYX102 PROTEIN"/>
    <property type="match status" value="1"/>
</dbReference>
<dbReference type="GO" id="GO:0046872">
    <property type="term" value="F:metal ion binding"/>
    <property type="evidence" value="ECO:0007669"/>
    <property type="project" value="UniProtKB-KW"/>
</dbReference>
<keyword evidence="10" id="KW-1185">Reference proteome</keyword>
<dbReference type="SMART" id="SM00132">
    <property type="entry name" value="LIM"/>
    <property type="match status" value="3"/>
</dbReference>
<accession>A0A813YH36</accession>
<evidence type="ECO:0000256" key="1">
    <source>
        <dbReference type="ARBA" id="ARBA00022723"/>
    </source>
</evidence>
<feature type="region of interest" description="Disordered" evidence="6">
    <location>
        <begin position="287"/>
        <end position="313"/>
    </location>
</feature>
<feature type="region of interest" description="Disordered" evidence="6">
    <location>
        <begin position="94"/>
        <end position="132"/>
    </location>
</feature>
<dbReference type="Pfam" id="PF00412">
    <property type="entry name" value="LIM"/>
    <property type="match status" value="3"/>
</dbReference>
<comment type="caution">
    <text evidence="8">The sequence shown here is derived from an EMBL/GenBank/DDBJ whole genome shotgun (WGS) entry which is preliminary data.</text>
</comment>
<feature type="region of interest" description="Disordered" evidence="6">
    <location>
        <begin position="1"/>
        <end position="70"/>
    </location>
</feature>
<keyword evidence="3 5" id="KW-0862">Zinc</keyword>
<dbReference type="GO" id="GO:0005925">
    <property type="term" value="C:focal adhesion"/>
    <property type="evidence" value="ECO:0007669"/>
    <property type="project" value="TreeGrafter"/>
</dbReference>
<evidence type="ECO:0000256" key="6">
    <source>
        <dbReference type="SAM" id="MobiDB-lite"/>
    </source>
</evidence>
<evidence type="ECO:0000313" key="8">
    <source>
        <dbReference type="EMBL" id="CAF0884370.1"/>
    </source>
</evidence>
<evidence type="ECO:0000313" key="11">
    <source>
        <dbReference type="Proteomes" id="UP000663877"/>
    </source>
</evidence>
<evidence type="ECO:0000259" key="7">
    <source>
        <dbReference type="PROSITE" id="PS50023"/>
    </source>
</evidence>
<dbReference type="Proteomes" id="UP000663832">
    <property type="component" value="Unassembled WGS sequence"/>
</dbReference>
<feature type="compositionally biased region" description="Polar residues" evidence="6">
    <location>
        <begin position="1"/>
        <end position="37"/>
    </location>
</feature>
<evidence type="ECO:0000256" key="5">
    <source>
        <dbReference type="PROSITE-ProRule" id="PRU00125"/>
    </source>
</evidence>
<dbReference type="EMBL" id="CAJNOM010000427">
    <property type="protein sequence ID" value="CAF1431610.1"/>
    <property type="molecule type" value="Genomic_DNA"/>
</dbReference>
<evidence type="ECO:0000256" key="2">
    <source>
        <dbReference type="ARBA" id="ARBA00022737"/>
    </source>
</evidence>
<feature type="region of interest" description="Disordered" evidence="6">
    <location>
        <begin position="224"/>
        <end position="244"/>
    </location>
</feature>
<feature type="domain" description="LIM zinc-binding" evidence="7">
    <location>
        <begin position="540"/>
        <end position="607"/>
    </location>
</feature>
<keyword evidence="2" id="KW-0677">Repeat</keyword>
<dbReference type="EMBL" id="CAJNOI010000032">
    <property type="protein sequence ID" value="CAF0884370.1"/>
    <property type="molecule type" value="Genomic_DNA"/>
</dbReference>
<protein>
    <recommendedName>
        <fullName evidence="7">LIM zinc-binding domain-containing protein</fullName>
    </recommendedName>
</protein>
<dbReference type="FunFam" id="2.10.110.10:FF:000047">
    <property type="entry name" value="lipoma-preferred partner isoform X1"/>
    <property type="match status" value="1"/>
</dbReference>
<sequence>MSSSPLSSKNNTFVQSQAPYFNRQDSNLTLPMNANRYSPSPTSTTTRIVGPKPFYRSQVTPDPFDYTNNNRRQIDNQLYLQNQPQRRFSVNQMNANDNNVNDNDDDDDDDVDDDNDESISSDESLSIEFPPPPAAFSTPSIIDNTYQFVPVKNPFLPTTIGRSDSGSSLSLSYLSDHEPSSPTIVKHSHYPQYRSVAPTSNNYNNHRPVISVSASQSPLITIASRGSPNRSEIRFSPSPNPAKSTLREFRISRPDSPSIAINRQGITNPPMPYTNGNDNSFHISVGPPINSNQRDLPVSPPPSSSSIHMRGRTPSPFRQIEMHRDSPIDNRYTSNVVANRFKPLLAYTNLNSNKSLVFENSEHRSPSIVNLPPTSSPHTNSTPFSMRSGHLMKKDPSDVDHLTRLLMKSINSSNEPNFFGMCARCNDEIVGEENGLVAMDRMYHVSCFTCTMCGGRLRGMHFYSMENKPYCETCYITSLEKCVACARPITDRILRATGKPYHAECFCCVVCHKSLDGVPFTIDANMEVHCIDCFHQKFAPRCFACHRPILPINGQEETIRIVALDRNYHIDCYRCEKCKIQFTMEEGCYPIDDHVLCIQCNRNYTRTMLGHT</sequence>
<keyword evidence="4 5" id="KW-0440">LIM domain</keyword>
<dbReference type="PANTHER" id="PTHR24207">
    <property type="entry name" value="ZYX102 PROTEIN"/>
    <property type="match status" value="1"/>
</dbReference>
<evidence type="ECO:0000256" key="4">
    <source>
        <dbReference type="ARBA" id="ARBA00023038"/>
    </source>
</evidence>
<dbReference type="GO" id="GO:0098609">
    <property type="term" value="P:cell-cell adhesion"/>
    <property type="evidence" value="ECO:0007669"/>
    <property type="project" value="TreeGrafter"/>
</dbReference>
<keyword evidence="1 5" id="KW-0479">Metal-binding</keyword>
<organism evidence="8 11">
    <name type="scientific">Adineta steineri</name>
    <dbReference type="NCBI Taxonomy" id="433720"/>
    <lineage>
        <taxon>Eukaryota</taxon>
        <taxon>Metazoa</taxon>
        <taxon>Spiralia</taxon>
        <taxon>Gnathifera</taxon>
        <taxon>Rotifera</taxon>
        <taxon>Eurotatoria</taxon>
        <taxon>Bdelloidea</taxon>
        <taxon>Adinetida</taxon>
        <taxon>Adinetidae</taxon>
        <taxon>Adineta</taxon>
    </lineage>
</organism>
<dbReference type="GO" id="GO:0001725">
    <property type="term" value="C:stress fiber"/>
    <property type="evidence" value="ECO:0007669"/>
    <property type="project" value="TreeGrafter"/>
</dbReference>
<dbReference type="PROSITE" id="PS00478">
    <property type="entry name" value="LIM_DOMAIN_1"/>
    <property type="match status" value="2"/>
</dbReference>
<proteinExistence type="predicted"/>
<gene>
    <name evidence="8" type="ORF">BJG266_LOCUS9599</name>
    <name evidence="9" type="ORF">QVE165_LOCUS38991</name>
</gene>
<evidence type="ECO:0000313" key="9">
    <source>
        <dbReference type="EMBL" id="CAF1431610.1"/>
    </source>
</evidence>
<evidence type="ECO:0000313" key="10">
    <source>
        <dbReference type="Proteomes" id="UP000663832"/>
    </source>
</evidence>
<reference evidence="8" key="1">
    <citation type="submission" date="2021-02" db="EMBL/GenBank/DDBJ databases">
        <authorList>
            <person name="Nowell W R."/>
        </authorList>
    </citation>
    <scope>NUCLEOTIDE SEQUENCE</scope>
</reference>
<name>A0A813YH36_9BILA</name>
<dbReference type="SUPFAM" id="SSF57716">
    <property type="entry name" value="Glucocorticoid receptor-like (DNA-binding domain)"/>
    <property type="match status" value="3"/>
</dbReference>
<dbReference type="Gene3D" id="2.10.110.10">
    <property type="entry name" value="Cysteine Rich Protein"/>
    <property type="match status" value="3"/>
</dbReference>
<evidence type="ECO:0000256" key="3">
    <source>
        <dbReference type="ARBA" id="ARBA00022833"/>
    </source>
</evidence>
<feature type="compositionally biased region" description="Acidic residues" evidence="6">
    <location>
        <begin position="102"/>
        <end position="120"/>
    </location>
</feature>
<dbReference type="Proteomes" id="UP000663877">
    <property type="component" value="Unassembled WGS sequence"/>
</dbReference>
<dbReference type="AlphaFoldDB" id="A0A813YH36"/>
<feature type="domain" description="LIM zinc-binding" evidence="7">
    <location>
        <begin position="420"/>
        <end position="481"/>
    </location>
</feature>